<dbReference type="SMART" id="SM00974">
    <property type="entry name" value="T5orf172"/>
    <property type="match status" value="1"/>
</dbReference>
<dbReference type="InterPro" id="IPR011990">
    <property type="entry name" value="TPR-like_helical_dom_sf"/>
</dbReference>
<evidence type="ECO:0000313" key="3">
    <source>
        <dbReference type="Proteomes" id="UP000192582"/>
    </source>
</evidence>
<dbReference type="RefSeq" id="WP_084049564.1">
    <property type="nucleotide sequence ID" value="NZ_FWWU01000009.1"/>
</dbReference>
<dbReference type="Proteomes" id="UP000192582">
    <property type="component" value="Unassembled WGS sequence"/>
</dbReference>
<dbReference type="EMBL" id="FWWU01000009">
    <property type="protein sequence ID" value="SMB94151.1"/>
    <property type="molecule type" value="Genomic_DNA"/>
</dbReference>
<dbReference type="Pfam" id="PF10544">
    <property type="entry name" value="T5orf172"/>
    <property type="match status" value="1"/>
</dbReference>
<evidence type="ECO:0000259" key="1">
    <source>
        <dbReference type="SMART" id="SM00974"/>
    </source>
</evidence>
<name>A0A1W1VM78_9DEIO</name>
<feature type="domain" description="Bacteriophage T5 Orf172 DNA-binding" evidence="1">
    <location>
        <begin position="12"/>
        <end position="94"/>
    </location>
</feature>
<protein>
    <submittedName>
        <fullName evidence="2">T5orf172 domain-containing protein</fullName>
    </submittedName>
</protein>
<evidence type="ECO:0000313" key="2">
    <source>
        <dbReference type="EMBL" id="SMB94151.1"/>
    </source>
</evidence>
<keyword evidence="3" id="KW-1185">Reference proteome</keyword>
<reference evidence="2 3" key="1">
    <citation type="submission" date="2017-04" db="EMBL/GenBank/DDBJ databases">
        <authorList>
            <person name="Afonso C.L."/>
            <person name="Miller P.J."/>
            <person name="Scott M.A."/>
            <person name="Spackman E."/>
            <person name="Goraichik I."/>
            <person name="Dimitrov K.M."/>
            <person name="Suarez D.L."/>
            <person name="Swayne D.E."/>
        </authorList>
    </citation>
    <scope>NUCLEOTIDE SEQUENCE [LARGE SCALE GENOMIC DNA]</scope>
    <source>
        <strain evidence="2 3">KR-140</strain>
    </source>
</reference>
<dbReference type="STRING" id="695939.SAMN00790413_02266"/>
<dbReference type="InterPro" id="IPR018306">
    <property type="entry name" value="Phage_T5_Orf172_DNA-bd"/>
</dbReference>
<organism evidence="2 3">
    <name type="scientific">Deinococcus hopiensis KR-140</name>
    <dbReference type="NCBI Taxonomy" id="695939"/>
    <lineage>
        <taxon>Bacteria</taxon>
        <taxon>Thermotogati</taxon>
        <taxon>Deinococcota</taxon>
        <taxon>Deinococci</taxon>
        <taxon>Deinococcales</taxon>
        <taxon>Deinococcaceae</taxon>
        <taxon>Deinococcus</taxon>
    </lineage>
</organism>
<gene>
    <name evidence="2" type="ORF">SAMN00790413_02266</name>
</gene>
<dbReference type="SUPFAM" id="SSF81901">
    <property type="entry name" value="HCP-like"/>
    <property type="match status" value="1"/>
</dbReference>
<dbReference type="Gene3D" id="1.25.40.10">
    <property type="entry name" value="Tetratricopeptide repeat domain"/>
    <property type="match status" value="1"/>
</dbReference>
<dbReference type="OrthoDB" id="9811665at2"/>
<accession>A0A1W1VM78</accession>
<dbReference type="AlphaFoldDB" id="A0A1W1VM78"/>
<sequence length="290" mass="32657">MNPGEVYILINPAMPDMVKIGKTTRNVNDRVRELSAATGVPQKFILVYHRRFDDVDQAEAAIHAALQARGVRASPNREFFLISPTDAINQLLTISTLDVTPSVEQAGNVSADVREMAALLIDEGEDHLYGAGGKIADPYKAAACFEKAMNLGSALATAKLGALYCDEDSPIANRRKGEQLLLDAANRGVPEALSSLANFYDYQERSEDSKSMWVRLLTECTNEPPREMASYCIPLVIRLYHEYRDPELIDLLRPYRDQLVNLWEAFVHRSRNEPEKQSRFVNQLQMISRW</sequence>
<proteinExistence type="predicted"/>